<gene>
    <name evidence="1" type="ORF">H2198_006690</name>
</gene>
<dbReference type="EMBL" id="JAPDRQ010000127">
    <property type="protein sequence ID" value="KAJ9654230.1"/>
    <property type="molecule type" value="Genomic_DNA"/>
</dbReference>
<comment type="caution">
    <text evidence="1">The sequence shown here is derived from an EMBL/GenBank/DDBJ whole genome shotgun (WGS) entry which is preliminary data.</text>
</comment>
<sequence>MTRYSMRLRQPLPPLHGNQNEKGRLETSSHTIPIRLQPIGQRAKLMLTSDDNPVDLTDNLSLGFNNLTLSRQNYQHTLNSTTLSHQNLQDDTSKANLSLGVGFLNFDQVQHIDCKLFALSWFLKPELLNSLIMGILQSFLQRLNIWQHCKIYGYEVMFPIGYDCSEGCVAGLQPAIIKSKEALLEWAAQVCMDIQTVSDDAVRWSIIVRLSKKDGSCFDTSFRTNEERIAEQRFLDTGGNKQKEKNEKRRRDPKGVRTAKREARRNWSDCHRHSSSKSQMHIPLDSGTAANDGAEDRLGMAHARSASTPAMMVSVVQQSQPVRAMYHDVEMKDDEMNMD</sequence>
<evidence type="ECO:0000313" key="2">
    <source>
        <dbReference type="Proteomes" id="UP001172386"/>
    </source>
</evidence>
<reference evidence="1" key="1">
    <citation type="submission" date="2022-10" db="EMBL/GenBank/DDBJ databases">
        <title>Culturing micro-colonial fungi from biological soil crusts in the Mojave desert and describing Neophaeococcomyces mojavensis, and introducing the new genera and species Taxawa tesnikishii.</title>
        <authorList>
            <person name="Kurbessoian T."/>
            <person name="Stajich J.E."/>
        </authorList>
    </citation>
    <scope>NUCLEOTIDE SEQUENCE</scope>
    <source>
        <strain evidence="1">JES_112</strain>
    </source>
</reference>
<evidence type="ECO:0000313" key="1">
    <source>
        <dbReference type="EMBL" id="KAJ9654230.1"/>
    </source>
</evidence>
<dbReference type="Proteomes" id="UP001172386">
    <property type="component" value="Unassembled WGS sequence"/>
</dbReference>
<name>A0ACC3A2C7_9EURO</name>
<keyword evidence="2" id="KW-1185">Reference proteome</keyword>
<proteinExistence type="predicted"/>
<protein>
    <submittedName>
        <fullName evidence="1">Uncharacterized protein</fullName>
    </submittedName>
</protein>
<accession>A0ACC3A2C7</accession>
<organism evidence="1 2">
    <name type="scientific">Neophaeococcomyces mojaviensis</name>
    <dbReference type="NCBI Taxonomy" id="3383035"/>
    <lineage>
        <taxon>Eukaryota</taxon>
        <taxon>Fungi</taxon>
        <taxon>Dikarya</taxon>
        <taxon>Ascomycota</taxon>
        <taxon>Pezizomycotina</taxon>
        <taxon>Eurotiomycetes</taxon>
        <taxon>Chaetothyriomycetidae</taxon>
        <taxon>Chaetothyriales</taxon>
        <taxon>Chaetothyriales incertae sedis</taxon>
        <taxon>Neophaeococcomyces</taxon>
    </lineage>
</organism>